<organism evidence="2 3">
    <name type="scientific">Halovibrio salipaludis</name>
    <dbReference type="NCBI Taxonomy" id="2032626"/>
    <lineage>
        <taxon>Bacteria</taxon>
        <taxon>Pseudomonadati</taxon>
        <taxon>Pseudomonadota</taxon>
        <taxon>Gammaproteobacteria</taxon>
        <taxon>Oceanospirillales</taxon>
        <taxon>Halomonadaceae</taxon>
        <taxon>Halovibrio</taxon>
    </lineage>
</organism>
<dbReference type="InterPro" id="IPR019099">
    <property type="entry name" value="Uncharacterised_PGPGW_TM"/>
</dbReference>
<dbReference type="Pfam" id="PF09656">
    <property type="entry name" value="PGPGW"/>
    <property type="match status" value="1"/>
</dbReference>
<dbReference type="EMBL" id="NSKD01000001">
    <property type="protein sequence ID" value="PAU82469.1"/>
    <property type="molecule type" value="Genomic_DNA"/>
</dbReference>
<gene>
    <name evidence="2" type="ORF">CK501_00360</name>
</gene>
<evidence type="ECO:0000256" key="1">
    <source>
        <dbReference type="SAM" id="Phobius"/>
    </source>
</evidence>
<keyword evidence="1" id="KW-1133">Transmembrane helix</keyword>
<feature type="transmembrane region" description="Helical" evidence="1">
    <location>
        <begin position="57"/>
        <end position="77"/>
    </location>
</feature>
<keyword evidence="1" id="KW-0472">Membrane</keyword>
<sequence length="139" mass="16048">MLVRWFERHETLLWALGGVSLLMFVATLVAVPFVIARIPSDYFTRPRRQRYLLQGRYPLLGVLALILKNLLGLILLLAGIAMLVLPGQGLLTILISLTLLNFPGKYRLERWVVERPAVFRSINWIRRRWGVPELEFPSL</sequence>
<keyword evidence="1" id="KW-0812">Transmembrane</keyword>
<proteinExistence type="predicted"/>
<reference evidence="2 3" key="1">
    <citation type="submission" date="2017-08" db="EMBL/GenBank/DDBJ databases">
        <title>Halovibrio sewagensis sp. nov., isolated from wastewater of high salinity.</title>
        <authorList>
            <person name="Dong X."/>
            <person name="Zhang G."/>
        </authorList>
    </citation>
    <scope>NUCLEOTIDE SEQUENCE [LARGE SCALE GENOMIC DNA]</scope>
    <source>
        <strain evidence="2 3">YL5-2</strain>
    </source>
</reference>
<keyword evidence="3" id="KW-1185">Reference proteome</keyword>
<protein>
    <recommendedName>
        <fullName evidence="4">Transmembrane protein (PGPGW)</fullName>
    </recommendedName>
</protein>
<accession>A0A2A2FCX4</accession>
<comment type="caution">
    <text evidence="2">The sequence shown here is derived from an EMBL/GenBank/DDBJ whole genome shotgun (WGS) entry which is preliminary data.</text>
</comment>
<evidence type="ECO:0000313" key="3">
    <source>
        <dbReference type="Proteomes" id="UP000218896"/>
    </source>
</evidence>
<dbReference type="Proteomes" id="UP000218896">
    <property type="component" value="Unassembled WGS sequence"/>
</dbReference>
<feature type="transmembrane region" description="Helical" evidence="1">
    <location>
        <begin position="12"/>
        <end position="36"/>
    </location>
</feature>
<feature type="transmembrane region" description="Helical" evidence="1">
    <location>
        <begin position="83"/>
        <end position="102"/>
    </location>
</feature>
<dbReference type="OrthoDB" id="9800130at2"/>
<dbReference type="AlphaFoldDB" id="A0A2A2FCX4"/>
<name>A0A2A2FCX4_9GAMM</name>
<evidence type="ECO:0008006" key="4">
    <source>
        <dbReference type="Google" id="ProtNLM"/>
    </source>
</evidence>
<evidence type="ECO:0000313" key="2">
    <source>
        <dbReference type="EMBL" id="PAU82469.1"/>
    </source>
</evidence>